<evidence type="ECO:0000259" key="6">
    <source>
        <dbReference type="PROSITE" id="PS50089"/>
    </source>
</evidence>
<dbReference type="EMBL" id="CAUWAG010000003">
    <property type="protein sequence ID" value="CAJ2501888.1"/>
    <property type="molecule type" value="Genomic_DNA"/>
</dbReference>
<feature type="domain" description="RING-type" evidence="6">
    <location>
        <begin position="37"/>
        <end position="78"/>
    </location>
</feature>
<dbReference type="PROSITE" id="PS50089">
    <property type="entry name" value="ZF_RING_2"/>
    <property type="match status" value="1"/>
</dbReference>
<dbReference type="PANTHER" id="PTHR14305:SF0">
    <property type="entry name" value="E3 UBIQUITIN-PROTEIN LIGASE CCNB1IP1"/>
    <property type="match status" value="1"/>
</dbReference>
<dbReference type="GO" id="GO:0008270">
    <property type="term" value="F:zinc ion binding"/>
    <property type="evidence" value="ECO:0007669"/>
    <property type="project" value="UniProtKB-KW"/>
</dbReference>
<dbReference type="Proteomes" id="UP001295740">
    <property type="component" value="Unassembled WGS sequence"/>
</dbReference>
<keyword evidence="3" id="KW-0862">Zinc</keyword>
<dbReference type="GO" id="GO:0061630">
    <property type="term" value="F:ubiquitin protein ligase activity"/>
    <property type="evidence" value="ECO:0007669"/>
    <property type="project" value="InterPro"/>
</dbReference>
<dbReference type="InterPro" id="IPR001841">
    <property type="entry name" value="Znf_RING"/>
</dbReference>
<keyword evidence="8" id="KW-1185">Reference proteome</keyword>
<evidence type="ECO:0000256" key="2">
    <source>
        <dbReference type="ARBA" id="ARBA00022771"/>
    </source>
</evidence>
<dbReference type="PROSITE" id="PS00518">
    <property type="entry name" value="ZF_RING_1"/>
    <property type="match status" value="1"/>
</dbReference>
<evidence type="ECO:0000313" key="7">
    <source>
        <dbReference type="EMBL" id="CAJ2501888.1"/>
    </source>
</evidence>
<dbReference type="PANTHER" id="PTHR14305">
    <property type="entry name" value="E3 UBIQUITIN-PROTEIN LIGASE CCNB1IP1"/>
    <property type="match status" value="1"/>
</dbReference>
<gene>
    <name evidence="7" type="ORF">KHLLAP_LOCUS2356</name>
</gene>
<accession>A0AAI8YEQ7</accession>
<proteinExistence type="predicted"/>
<evidence type="ECO:0000256" key="4">
    <source>
        <dbReference type="PROSITE-ProRule" id="PRU00175"/>
    </source>
</evidence>
<dbReference type="SUPFAM" id="SSF57850">
    <property type="entry name" value="RING/U-box"/>
    <property type="match status" value="1"/>
</dbReference>
<dbReference type="InterPro" id="IPR017907">
    <property type="entry name" value="Znf_RING_CS"/>
</dbReference>
<keyword evidence="1" id="KW-0479">Metal-binding</keyword>
<evidence type="ECO:0000256" key="5">
    <source>
        <dbReference type="SAM" id="Coils"/>
    </source>
</evidence>
<dbReference type="AlphaFoldDB" id="A0AAI8YEQ7"/>
<reference evidence="7" key="1">
    <citation type="submission" date="2023-10" db="EMBL/GenBank/DDBJ databases">
        <authorList>
            <person name="Hackl T."/>
        </authorList>
    </citation>
    <scope>NUCLEOTIDE SEQUENCE</scope>
</reference>
<evidence type="ECO:0000256" key="1">
    <source>
        <dbReference type="ARBA" id="ARBA00022723"/>
    </source>
</evidence>
<protein>
    <submittedName>
        <fullName evidence="7">Uu.00g047410.m01.CDS01</fullName>
    </submittedName>
</protein>
<dbReference type="Pfam" id="PF14634">
    <property type="entry name" value="zf-RING_5"/>
    <property type="match status" value="1"/>
</dbReference>
<evidence type="ECO:0000256" key="3">
    <source>
        <dbReference type="ARBA" id="ARBA00022833"/>
    </source>
</evidence>
<comment type="caution">
    <text evidence="7">The sequence shown here is derived from an EMBL/GenBank/DDBJ whole genome shotgun (WGS) entry which is preliminary data.</text>
</comment>
<sequence>MVLKRAWAPNPVQSDLSNLSNLPSDMEHTLRCNALKCRKELGDRALVTTCSHIFCPDCATRLGLNGQRHEHRNACPACGTHLSNPDDAVITNLNPSEDYKTSVLSGLSPNVIMECATRALSFWAYQTTQEVIYQEYMGKTLTDKYSNLSVHLDKVINDANAEITNLHNKLSGMKVDHDALRKKNDELAQAFKDKNRKLLQTQELYDKLKRKAMMGQIQDAAEDAVDSSLQGTSMSAPTPADGYPNTSDFREHAMSYGQHRPALYAQQQQQTAAYNHQPTMQSHLGAWPKTVGAQSSWRSNWHWTINYPRPCIRNAQISNKSNELACDAG</sequence>
<dbReference type="GO" id="GO:0007131">
    <property type="term" value="P:reciprocal meiotic recombination"/>
    <property type="evidence" value="ECO:0007669"/>
    <property type="project" value="InterPro"/>
</dbReference>
<dbReference type="InterPro" id="IPR042448">
    <property type="entry name" value="CCNB1IP1"/>
</dbReference>
<name>A0AAI8YEQ7_9PEZI</name>
<organism evidence="7 8">
    <name type="scientific">Anthostomella pinea</name>
    <dbReference type="NCBI Taxonomy" id="933095"/>
    <lineage>
        <taxon>Eukaryota</taxon>
        <taxon>Fungi</taxon>
        <taxon>Dikarya</taxon>
        <taxon>Ascomycota</taxon>
        <taxon>Pezizomycotina</taxon>
        <taxon>Sordariomycetes</taxon>
        <taxon>Xylariomycetidae</taxon>
        <taxon>Xylariales</taxon>
        <taxon>Xylariaceae</taxon>
        <taxon>Anthostomella</taxon>
    </lineage>
</organism>
<keyword evidence="2 4" id="KW-0863">Zinc-finger</keyword>
<feature type="coiled-coil region" evidence="5">
    <location>
        <begin position="156"/>
        <end position="211"/>
    </location>
</feature>
<dbReference type="GO" id="GO:0000795">
    <property type="term" value="C:synaptonemal complex"/>
    <property type="evidence" value="ECO:0007669"/>
    <property type="project" value="InterPro"/>
</dbReference>
<evidence type="ECO:0000313" key="8">
    <source>
        <dbReference type="Proteomes" id="UP001295740"/>
    </source>
</evidence>
<keyword evidence="5" id="KW-0175">Coiled coil</keyword>
<dbReference type="Gene3D" id="3.30.40.10">
    <property type="entry name" value="Zinc/RING finger domain, C3HC4 (zinc finger)"/>
    <property type="match status" value="1"/>
</dbReference>
<dbReference type="InterPro" id="IPR013083">
    <property type="entry name" value="Znf_RING/FYVE/PHD"/>
</dbReference>